<comment type="caution">
    <text evidence="1">The sequence shown here is derived from an EMBL/GenBank/DDBJ whole genome shotgun (WGS) entry which is preliminary data.</text>
</comment>
<proteinExistence type="predicted"/>
<accession>A0ACC0X0N2</accession>
<sequence length="350" mass="38157">MFDRSLAVSVHTLKYPSCIWGFGNSHTSVYKTRLNPVLAMAPSSVLLHTDENGKFQELKKSSGSNEASLGCDSLHNQAKTVGIIGGVSVNSTSNFLTKLVQLSGQENSIPFVLCSDPVLNKELLLYERNSLPFVNGKSGCAQADPTSIVENLRSKRVFLEKSGARCIVMPCHLSHTWHDEVSSGCSVPFLHVSECVAKELKEAKLKPLEAGSPLRIGVLATNAGFYQEKLQSESECMGIEWMSQKPLANRVICIDSVGFEVVLPDKATMEHTVIPAIDALNGKDMEGARNLMRIALQVLLVRAVNTVILASDDMRGILPHNDPLLKKCTDPLDILARSTIEWAKSAERGT</sequence>
<evidence type="ECO:0000313" key="1">
    <source>
        <dbReference type="EMBL" id="KAJ0007927.1"/>
    </source>
</evidence>
<name>A0ACC0X0N2_9ROSI</name>
<evidence type="ECO:0000313" key="2">
    <source>
        <dbReference type="Proteomes" id="UP001163603"/>
    </source>
</evidence>
<keyword evidence="2" id="KW-1185">Reference proteome</keyword>
<gene>
    <name evidence="1" type="ORF">Pint_30070</name>
</gene>
<dbReference type="Proteomes" id="UP001163603">
    <property type="component" value="Chromosome 15"/>
</dbReference>
<organism evidence="1 2">
    <name type="scientific">Pistacia integerrima</name>
    <dbReference type="NCBI Taxonomy" id="434235"/>
    <lineage>
        <taxon>Eukaryota</taxon>
        <taxon>Viridiplantae</taxon>
        <taxon>Streptophyta</taxon>
        <taxon>Embryophyta</taxon>
        <taxon>Tracheophyta</taxon>
        <taxon>Spermatophyta</taxon>
        <taxon>Magnoliopsida</taxon>
        <taxon>eudicotyledons</taxon>
        <taxon>Gunneridae</taxon>
        <taxon>Pentapetalae</taxon>
        <taxon>rosids</taxon>
        <taxon>malvids</taxon>
        <taxon>Sapindales</taxon>
        <taxon>Anacardiaceae</taxon>
        <taxon>Pistacia</taxon>
    </lineage>
</organism>
<reference evidence="2" key="1">
    <citation type="journal article" date="2023" name="G3 (Bethesda)">
        <title>Genome assembly and association tests identify interacting loci associated with vigor, precocity, and sex in interspecific pistachio rootstocks.</title>
        <authorList>
            <person name="Palmer W."/>
            <person name="Jacygrad E."/>
            <person name="Sagayaradj S."/>
            <person name="Cavanaugh K."/>
            <person name="Han R."/>
            <person name="Bertier L."/>
            <person name="Beede B."/>
            <person name="Kafkas S."/>
            <person name="Golino D."/>
            <person name="Preece J."/>
            <person name="Michelmore R."/>
        </authorList>
    </citation>
    <scope>NUCLEOTIDE SEQUENCE [LARGE SCALE GENOMIC DNA]</scope>
</reference>
<dbReference type="EMBL" id="CM047750">
    <property type="protein sequence ID" value="KAJ0007927.1"/>
    <property type="molecule type" value="Genomic_DNA"/>
</dbReference>
<protein>
    <submittedName>
        <fullName evidence="1">Uncharacterized protein</fullName>
    </submittedName>
</protein>